<evidence type="ECO:0000256" key="3">
    <source>
        <dbReference type="ARBA" id="ARBA00022473"/>
    </source>
</evidence>
<evidence type="ECO:0000256" key="7">
    <source>
        <dbReference type="ARBA" id="ARBA00040827"/>
    </source>
</evidence>
<comment type="subcellular location">
    <subcellularLocation>
        <location evidence="1">Nucleus</location>
    </subcellularLocation>
</comment>
<feature type="compositionally biased region" description="Low complexity" evidence="8">
    <location>
        <begin position="1"/>
        <end position="11"/>
    </location>
</feature>
<dbReference type="Pfam" id="PF14998">
    <property type="entry name" value="Ripply"/>
    <property type="match status" value="1"/>
</dbReference>
<dbReference type="PANTHER" id="PTHR16770">
    <property type="entry name" value="PROTEIN RIPPLY-LIKE"/>
    <property type="match status" value="1"/>
</dbReference>
<dbReference type="GO" id="GO:0000122">
    <property type="term" value="P:negative regulation of transcription by RNA polymerase II"/>
    <property type="evidence" value="ECO:0007669"/>
    <property type="project" value="TreeGrafter"/>
</dbReference>
<dbReference type="EMBL" id="JAKZEL010000001">
    <property type="protein sequence ID" value="KAI4547754.1"/>
    <property type="molecule type" value="Genomic_DNA"/>
</dbReference>
<reference evidence="9" key="1">
    <citation type="submission" date="2022-03" db="EMBL/GenBank/DDBJ databases">
        <title>Genomic analyses of argali, domestic sheep and their hybrids provide insights into chromosomal evolution, heterosis and genetic basis of agronomic traits.</title>
        <authorList>
            <person name="Li M."/>
        </authorList>
    </citation>
    <scope>NUCLEOTIDE SEQUENCE</scope>
    <source>
        <strain evidence="9">CAU-MHL-2022a</strain>
        <tissue evidence="9">Skin</tissue>
    </source>
</reference>
<proteinExistence type="inferred from homology"/>
<evidence type="ECO:0000256" key="1">
    <source>
        <dbReference type="ARBA" id="ARBA00004123"/>
    </source>
</evidence>
<keyword evidence="4" id="KW-0805">Transcription regulation</keyword>
<dbReference type="PANTHER" id="PTHR16770:SF4">
    <property type="entry name" value="PROTEIN RIPPLY3"/>
    <property type="match status" value="1"/>
</dbReference>
<name>A0AAD4UN10_OVIAM</name>
<protein>
    <recommendedName>
        <fullName evidence="7">Protein ripply3</fullName>
    </recommendedName>
</protein>
<evidence type="ECO:0000256" key="5">
    <source>
        <dbReference type="ARBA" id="ARBA00023163"/>
    </source>
</evidence>
<gene>
    <name evidence="9" type="ORF">MG293_000084</name>
</gene>
<dbReference type="GO" id="GO:0009880">
    <property type="term" value="P:embryonic pattern specification"/>
    <property type="evidence" value="ECO:0007669"/>
    <property type="project" value="TreeGrafter"/>
</dbReference>
<sequence length="211" mass="22862">MRPEAAAGAPEARGRVCHCVGDGPRGPPAPRRPERVRLAGQRGQWRTTPGTAVGSPSPGQLEPGGDQETFGSKGAFGFQHPVRLYLPISKRQEYLQSSGEKVLASFPVQATIHFYNDESESEEELEEDTQLSTLQREEVADASEGKARDGSANPARQPGGLNGRRPPPDPDSPEAAACLSSVLFSIMYYYKVRNIIPCAVQLPNIFSYAIQ</sequence>
<comment type="similarity">
    <text evidence="2">Belongs to the ripply family.</text>
</comment>
<keyword evidence="6" id="KW-0539">Nucleus</keyword>
<dbReference type="GO" id="GO:0005634">
    <property type="term" value="C:nucleus"/>
    <property type="evidence" value="ECO:0007669"/>
    <property type="project" value="UniProtKB-SubCell"/>
</dbReference>
<dbReference type="AlphaFoldDB" id="A0AAD4UN10"/>
<accession>A0AAD4UN10</accession>
<keyword evidence="10" id="KW-1185">Reference proteome</keyword>
<feature type="compositionally biased region" description="Basic and acidic residues" evidence="8">
    <location>
        <begin position="135"/>
        <end position="149"/>
    </location>
</feature>
<evidence type="ECO:0000256" key="2">
    <source>
        <dbReference type="ARBA" id="ARBA00006944"/>
    </source>
</evidence>
<comment type="caution">
    <text evidence="9">The sequence shown here is derived from an EMBL/GenBank/DDBJ whole genome shotgun (WGS) entry which is preliminary data.</text>
</comment>
<dbReference type="InterPro" id="IPR028127">
    <property type="entry name" value="Ripply_fam"/>
</dbReference>
<dbReference type="Proteomes" id="UP001214576">
    <property type="component" value="Unassembled WGS sequence"/>
</dbReference>
<keyword evidence="5" id="KW-0804">Transcription</keyword>
<feature type="region of interest" description="Disordered" evidence="8">
    <location>
        <begin position="116"/>
        <end position="173"/>
    </location>
</feature>
<organism evidence="9 10">
    <name type="scientific">Ovis ammon polii</name>
    <dbReference type="NCBI Taxonomy" id="230172"/>
    <lineage>
        <taxon>Eukaryota</taxon>
        <taxon>Metazoa</taxon>
        <taxon>Chordata</taxon>
        <taxon>Craniata</taxon>
        <taxon>Vertebrata</taxon>
        <taxon>Euteleostomi</taxon>
        <taxon>Mammalia</taxon>
        <taxon>Eutheria</taxon>
        <taxon>Laurasiatheria</taxon>
        <taxon>Artiodactyla</taxon>
        <taxon>Ruminantia</taxon>
        <taxon>Pecora</taxon>
        <taxon>Bovidae</taxon>
        <taxon>Caprinae</taxon>
        <taxon>Ovis</taxon>
    </lineage>
</organism>
<feature type="region of interest" description="Disordered" evidence="8">
    <location>
        <begin position="1"/>
        <end position="75"/>
    </location>
</feature>
<evidence type="ECO:0000256" key="4">
    <source>
        <dbReference type="ARBA" id="ARBA00023015"/>
    </source>
</evidence>
<keyword evidence="3" id="KW-0217">Developmental protein</keyword>
<evidence type="ECO:0000256" key="8">
    <source>
        <dbReference type="SAM" id="MobiDB-lite"/>
    </source>
</evidence>
<evidence type="ECO:0000313" key="10">
    <source>
        <dbReference type="Proteomes" id="UP001214576"/>
    </source>
</evidence>
<feature type="compositionally biased region" description="Acidic residues" evidence="8">
    <location>
        <begin position="117"/>
        <end position="129"/>
    </location>
</feature>
<evidence type="ECO:0000256" key="6">
    <source>
        <dbReference type="ARBA" id="ARBA00023242"/>
    </source>
</evidence>
<evidence type="ECO:0000313" key="9">
    <source>
        <dbReference type="EMBL" id="KAI4547754.1"/>
    </source>
</evidence>